<organism evidence="1 2">
    <name type="scientific">Lysinibacillus xylanilyticus</name>
    <dbReference type="NCBI Taxonomy" id="582475"/>
    <lineage>
        <taxon>Bacteria</taxon>
        <taxon>Bacillati</taxon>
        <taxon>Bacillota</taxon>
        <taxon>Bacilli</taxon>
        <taxon>Bacillales</taxon>
        <taxon>Bacillaceae</taxon>
        <taxon>Lysinibacillus</taxon>
    </lineage>
</organism>
<comment type="caution">
    <text evidence="1">The sequence shown here is derived from an EMBL/GenBank/DDBJ whole genome shotgun (WGS) entry which is preliminary data.</text>
</comment>
<protein>
    <submittedName>
        <fullName evidence="1">Uncharacterized protein</fullName>
    </submittedName>
</protein>
<dbReference type="EMBL" id="JAMDLZ010000042">
    <property type="protein sequence ID" value="MCY9549401.1"/>
    <property type="molecule type" value="Genomic_DNA"/>
</dbReference>
<name>A0ABT4EUS9_9BACI</name>
<dbReference type="RefSeq" id="WP_268639361.1">
    <property type="nucleotide sequence ID" value="NZ_JAMDLZ010000042.1"/>
</dbReference>
<proteinExistence type="predicted"/>
<keyword evidence="2" id="KW-1185">Reference proteome</keyword>
<evidence type="ECO:0000313" key="2">
    <source>
        <dbReference type="Proteomes" id="UP001527052"/>
    </source>
</evidence>
<accession>A0ABT4EUS9</accession>
<reference evidence="1 2" key="1">
    <citation type="submission" date="2022-05" db="EMBL/GenBank/DDBJ databases">
        <title>Genome Sequencing of Bee-Associated Microbes.</title>
        <authorList>
            <person name="Dunlap C."/>
        </authorList>
    </citation>
    <scope>NUCLEOTIDE SEQUENCE [LARGE SCALE GENOMIC DNA]</scope>
    <source>
        <strain evidence="1 2">NRRL BD-083</strain>
    </source>
</reference>
<evidence type="ECO:0000313" key="1">
    <source>
        <dbReference type="EMBL" id="MCY9549401.1"/>
    </source>
</evidence>
<gene>
    <name evidence="1" type="ORF">M5W82_21185</name>
</gene>
<sequence length="121" mass="13476">MTVLTMTTKQLAEAIKELGVFKTPVSVEHGVFSGNFNIKVYDVDATMENSKLQFEIITINEVHNGDQLFLAQVYKYEGGSYAIIDNEQSSMFDVIAKADAAMNKFMNPVLVPEKVTSSILY</sequence>
<dbReference type="Proteomes" id="UP001527052">
    <property type="component" value="Unassembled WGS sequence"/>
</dbReference>